<accession>A0A8S5RVL6</accession>
<proteinExistence type="predicted"/>
<name>A0A8S5RVL6_9CAUD</name>
<protein>
    <submittedName>
        <fullName evidence="1">Uncharacterized protein</fullName>
    </submittedName>
</protein>
<evidence type="ECO:0000313" key="1">
    <source>
        <dbReference type="EMBL" id="DAF42664.1"/>
    </source>
</evidence>
<reference evidence="1" key="1">
    <citation type="journal article" date="2021" name="Proc. Natl. Acad. Sci. U.S.A.">
        <title>A Catalog of Tens of Thousands of Viruses from Human Metagenomes Reveals Hidden Associations with Chronic Diseases.</title>
        <authorList>
            <person name="Tisza M.J."/>
            <person name="Buck C.B."/>
        </authorList>
    </citation>
    <scope>NUCLEOTIDE SEQUENCE</scope>
    <source>
        <strain evidence="1">CtHip2</strain>
    </source>
</reference>
<organism evidence="1">
    <name type="scientific">Siphoviridae sp. ctHip2</name>
    <dbReference type="NCBI Taxonomy" id="2827830"/>
    <lineage>
        <taxon>Viruses</taxon>
        <taxon>Duplodnaviria</taxon>
        <taxon>Heunggongvirae</taxon>
        <taxon>Uroviricota</taxon>
        <taxon>Caudoviricetes</taxon>
    </lineage>
</organism>
<sequence length="70" mass="8120">MKKYPMPEDKKVDPTNVSVACIFCNDRFEVEVNASDLMKWKMGEYIQNAIPYQSADARELLISRICPKCF</sequence>
<dbReference type="EMBL" id="BK032497">
    <property type="protein sequence ID" value="DAF42664.1"/>
    <property type="molecule type" value="Genomic_DNA"/>
</dbReference>